<evidence type="ECO:0000256" key="2">
    <source>
        <dbReference type="ARBA" id="ARBA00022801"/>
    </source>
</evidence>
<accession>A0A9Q0WLJ6</accession>
<dbReference type="PANTHER" id="PTHR11452:SF42">
    <property type="entry name" value="ALPHA-GALACTOSIDASE"/>
    <property type="match status" value="1"/>
</dbReference>
<reference evidence="4" key="1">
    <citation type="submission" date="2022-11" db="EMBL/GenBank/DDBJ databases">
        <authorList>
            <person name="Hyden B.L."/>
            <person name="Feng K."/>
            <person name="Yates T."/>
            <person name="Jawdy S."/>
            <person name="Smart L.B."/>
            <person name="Muchero W."/>
        </authorList>
    </citation>
    <scope>NUCLEOTIDE SEQUENCE</scope>
    <source>
        <tissue evidence="4">Shoot tip</tissue>
    </source>
</reference>
<dbReference type="SUPFAM" id="SSF51445">
    <property type="entry name" value="(Trans)glycosidases"/>
    <property type="match status" value="1"/>
</dbReference>
<dbReference type="GO" id="GO:0005975">
    <property type="term" value="P:carbohydrate metabolic process"/>
    <property type="evidence" value="ECO:0007669"/>
    <property type="project" value="InterPro"/>
</dbReference>
<dbReference type="PANTHER" id="PTHR11452">
    <property type="entry name" value="ALPHA-GALACTOSIDASE/ALPHA-N-ACETYLGALACTOSAMINIDASE"/>
    <property type="match status" value="1"/>
</dbReference>
<reference evidence="4" key="2">
    <citation type="journal article" date="2023" name="Int. J. Mol. Sci.">
        <title>De Novo Assembly and Annotation of 11 Diverse Shrub Willow (Salix) Genomes Reveals Novel Gene Organization in Sex-Linked Regions.</title>
        <authorList>
            <person name="Hyden B."/>
            <person name="Feng K."/>
            <person name="Yates T.B."/>
            <person name="Jawdy S."/>
            <person name="Cereghino C."/>
            <person name="Smart L.B."/>
            <person name="Muchero W."/>
        </authorList>
    </citation>
    <scope>NUCLEOTIDE SEQUENCE</scope>
    <source>
        <tissue evidence="4">Shoot tip</tissue>
    </source>
</reference>
<name>A0A9Q0WLJ6_9ROSI</name>
<evidence type="ECO:0000313" key="4">
    <source>
        <dbReference type="EMBL" id="KAJ6769267.1"/>
    </source>
</evidence>
<keyword evidence="3" id="KW-0326">Glycosidase</keyword>
<organism evidence="4 5">
    <name type="scientific">Salix koriyanagi</name>
    <dbReference type="NCBI Taxonomy" id="2511006"/>
    <lineage>
        <taxon>Eukaryota</taxon>
        <taxon>Viridiplantae</taxon>
        <taxon>Streptophyta</taxon>
        <taxon>Embryophyta</taxon>
        <taxon>Tracheophyta</taxon>
        <taxon>Spermatophyta</taxon>
        <taxon>Magnoliopsida</taxon>
        <taxon>eudicotyledons</taxon>
        <taxon>Gunneridae</taxon>
        <taxon>Pentapetalae</taxon>
        <taxon>rosids</taxon>
        <taxon>fabids</taxon>
        <taxon>Malpighiales</taxon>
        <taxon>Salicaceae</taxon>
        <taxon>Saliceae</taxon>
        <taxon>Salix</taxon>
    </lineage>
</organism>
<dbReference type="InterPro" id="IPR017853">
    <property type="entry name" value="GH"/>
</dbReference>
<gene>
    <name evidence="4" type="ORF">OIU74_022856</name>
</gene>
<comment type="caution">
    <text evidence="4">The sequence shown here is derived from an EMBL/GenBank/DDBJ whole genome shotgun (WGS) entry which is preliminary data.</text>
</comment>
<keyword evidence="5" id="KW-1185">Reference proteome</keyword>
<sequence length="168" mass="19395">MVHLHFSDHQEELRTRDYGDPTTHLSVSLSLFFFSSFSLYRVSFQPEHASFPPREDFLRSAEIISHRLKPYGYEYAVIDYLWYRRDVPGASTDSHGFDVIDEWGRMIPYPARWPSSKEGRGFTGIAKKVHSMGLKFGIHIMRGLSRQEKLLLFSLTSSDCTALQNLSS</sequence>
<keyword evidence="2" id="KW-0378">Hydrolase</keyword>
<dbReference type="GO" id="GO:0004553">
    <property type="term" value="F:hydrolase activity, hydrolyzing O-glycosyl compounds"/>
    <property type="evidence" value="ECO:0007669"/>
    <property type="project" value="InterPro"/>
</dbReference>
<dbReference type="InterPro" id="IPR002241">
    <property type="entry name" value="Glyco_hydro_27"/>
</dbReference>
<dbReference type="EMBL" id="JAPFFM010000003">
    <property type="protein sequence ID" value="KAJ6769267.1"/>
    <property type="molecule type" value="Genomic_DNA"/>
</dbReference>
<evidence type="ECO:0000256" key="1">
    <source>
        <dbReference type="ARBA" id="ARBA00009743"/>
    </source>
</evidence>
<dbReference type="AlphaFoldDB" id="A0A9Q0WLJ6"/>
<protein>
    <submittedName>
        <fullName evidence="4">ALPHA-GALACTOSIDASE</fullName>
    </submittedName>
</protein>
<evidence type="ECO:0000256" key="3">
    <source>
        <dbReference type="ARBA" id="ARBA00023295"/>
    </source>
</evidence>
<dbReference type="InterPro" id="IPR013785">
    <property type="entry name" value="Aldolase_TIM"/>
</dbReference>
<dbReference type="Gene3D" id="3.20.20.70">
    <property type="entry name" value="Aldolase class I"/>
    <property type="match status" value="1"/>
</dbReference>
<dbReference type="Proteomes" id="UP001151752">
    <property type="component" value="Chromosome 8"/>
</dbReference>
<evidence type="ECO:0000313" key="5">
    <source>
        <dbReference type="Proteomes" id="UP001151752"/>
    </source>
</evidence>
<comment type="similarity">
    <text evidence="1">Belongs to the glycosyl hydrolase 27 family.</text>
</comment>
<proteinExistence type="inferred from homology"/>